<dbReference type="GO" id="GO:0003993">
    <property type="term" value="F:acid phosphatase activity"/>
    <property type="evidence" value="ECO:0007669"/>
    <property type="project" value="TreeGrafter"/>
</dbReference>
<dbReference type="InterPro" id="IPR029033">
    <property type="entry name" value="His_PPase_superfam"/>
</dbReference>
<protein>
    <recommendedName>
        <fullName evidence="2">3-phytase</fullName>
        <ecNumber evidence="2">3.1.3.8</ecNumber>
    </recommendedName>
</protein>
<keyword evidence="3" id="KW-0378">Hydrolase</keyword>
<dbReference type="Gene3D" id="3.40.50.1240">
    <property type="entry name" value="Phosphoglycerate mutase-like"/>
    <property type="match status" value="1"/>
</dbReference>
<dbReference type="GO" id="GO:0016158">
    <property type="term" value="F:inositol hexakisphosphate 3-phosphatase activity"/>
    <property type="evidence" value="ECO:0007669"/>
    <property type="project" value="UniProtKB-EC"/>
</dbReference>
<accession>A0A1B5KXG0</accession>
<dbReference type="Pfam" id="PF00328">
    <property type="entry name" value="His_Phos_2"/>
    <property type="match status" value="1"/>
</dbReference>
<dbReference type="EC" id="3.1.3.8" evidence="2"/>
<dbReference type="CDD" id="cd07061">
    <property type="entry name" value="HP_HAP_like"/>
    <property type="match status" value="1"/>
</dbReference>
<feature type="coiled-coil region" evidence="4">
    <location>
        <begin position="59"/>
        <end position="86"/>
    </location>
</feature>
<name>A0A1B5KXG0_USTVR</name>
<evidence type="ECO:0000313" key="6">
    <source>
        <dbReference type="EMBL" id="GAO15745.1"/>
    </source>
</evidence>
<evidence type="ECO:0000256" key="3">
    <source>
        <dbReference type="ARBA" id="ARBA00022801"/>
    </source>
</evidence>
<evidence type="ECO:0000256" key="4">
    <source>
        <dbReference type="SAM" id="Coils"/>
    </source>
</evidence>
<dbReference type="PROSITE" id="PS00616">
    <property type="entry name" value="HIS_ACID_PHOSPHAT_1"/>
    <property type="match status" value="1"/>
</dbReference>
<feature type="region of interest" description="Disordered" evidence="5">
    <location>
        <begin position="168"/>
        <end position="211"/>
    </location>
</feature>
<evidence type="ECO:0000256" key="1">
    <source>
        <dbReference type="ARBA" id="ARBA00005375"/>
    </source>
</evidence>
<gene>
    <name evidence="6" type="ORF">UVI_02043270</name>
</gene>
<dbReference type="PROSITE" id="PS00778">
    <property type="entry name" value="HIS_ACID_PHOSPHAT_2"/>
    <property type="match status" value="1"/>
</dbReference>
<dbReference type="EMBL" id="BBTG02000025">
    <property type="protein sequence ID" value="GAO15745.1"/>
    <property type="molecule type" value="Genomic_DNA"/>
</dbReference>
<keyword evidence="4" id="KW-0175">Coiled coil</keyword>
<dbReference type="InterPro" id="IPR033379">
    <property type="entry name" value="Acid_Pase_AS"/>
</dbReference>
<feature type="region of interest" description="Disordered" evidence="5">
    <location>
        <begin position="32"/>
        <end position="51"/>
    </location>
</feature>
<dbReference type="PANTHER" id="PTHR20963">
    <property type="entry name" value="MULTIPLE INOSITOL POLYPHOSPHATE PHOSPHATASE-RELATED"/>
    <property type="match status" value="1"/>
</dbReference>
<dbReference type="PANTHER" id="PTHR20963:SF24">
    <property type="entry name" value="3-PHYTASE B"/>
    <property type="match status" value="1"/>
</dbReference>
<evidence type="ECO:0000256" key="5">
    <source>
        <dbReference type="SAM" id="MobiDB-lite"/>
    </source>
</evidence>
<reference evidence="7" key="1">
    <citation type="journal article" date="2016" name="Genome Announc.">
        <title>Genome sequence of Ustilaginoidea virens IPU010, a rice pathogenic fungus causing false smut.</title>
        <authorList>
            <person name="Kumagai T."/>
            <person name="Ishii T."/>
            <person name="Terai G."/>
            <person name="Umemura M."/>
            <person name="Machida M."/>
            <person name="Asai K."/>
        </authorList>
    </citation>
    <scope>NUCLEOTIDE SEQUENCE [LARGE SCALE GENOMIC DNA]</scope>
    <source>
        <strain evidence="7">IPU010</strain>
    </source>
</reference>
<proteinExistence type="inferred from homology"/>
<evidence type="ECO:0000256" key="2">
    <source>
        <dbReference type="ARBA" id="ARBA00012632"/>
    </source>
</evidence>
<evidence type="ECO:0000313" key="7">
    <source>
        <dbReference type="Proteomes" id="UP000054053"/>
    </source>
</evidence>
<dbReference type="AlphaFoldDB" id="A0A1B5KXG0"/>
<organism evidence="6 7">
    <name type="scientific">Ustilaginoidea virens</name>
    <name type="common">Rice false smut fungus</name>
    <name type="synonym">Villosiclava virens</name>
    <dbReference type="NCBI Taxonomy" id="1159556"/>
    <lineage>
        <taxon>Eukaryota</taxon>
        <taxon>Fungi</taxon>
        <taxon>Dikarya</taxon>
        <taxon>Ascomycota</taxon>
        <taxon>Pezizomycotina</taxon>
        <taxon>Sordariomycetes</taxon>
        <taxon>Hypocreomycetidae</taxon>
        <taxon>Hypocreales</taxon>
        <taxon>Clavicipitaceae</taxon>
        <taxon>Ustilaginoidea</taxon>
    </lineage>
</organism>
<dbReference type="SUPFAM" id="SSF53254">
    <property type="entry name" value="Phosphoglycerate mutase-like"/>
    <property type="match status" value="1"/>
</dbReference>
<sequence length="711" mass="78721">MSGHDRQLSHQRSWGSMSFHIPRRLPLDNSSASVGGYGIPPQIPSKSKFRSRAYTSPEVDAIRERVATAMMEVERLQKQIDDVIERQSLYVNSRPSTSQSMALTLPPLDFEPLPSIPAFPPAAQSFAERLRADLDRPPTALIKSLSVPCSLNKVSDDTTEIKRRPSQTVRGVGPLPTPPLPLMLRPPLRKKKSFPPGSTRLPSVQEQGKTTRPYTVTSMPKAVKGSEGFYQIISANGAVGQASCESIDSISTWGTEDEERAMQRDTSGSKSCVDNASCTYNSHKYWGQYSPYFVAPDPSRKPDIPAGCHITFASVLSRHGSRLPTAGKSHAYKKLVDRLHKDVQVYAKGFKFIKKYKYSLGADDLTAYGEGELVASGKRFFKRYRKLAEHSKLPPFVRASGSERVVMSAERFMQGYSRAKGRENDKDVANILVIPEGDGFNNTLDHGNCAAFEEGPISEMGNESKAAWRNVWAAPIAERLNRKLRGANLTLQETIQLMDLCPFNTVASAEAKTSQFCRLFSLEEWKGYDYYLALDKWYGYGPGNPLGPTQGVGYVNELIARLAHSPVSDHTSTNRTLDSDASTFPLDRALYADFSHDNTLMTIYGALGLYTNATEVPTNRRVPPQKTDGYSASWAVPFGARMYVEKMRCDGVAEELVRVLVNDRLVTPKGCQADALGRCKLEGFLEGLEFAKQGGHWDQCGRASKRGSLRT</sequence>
<comment type="caution">
    <text evidence="6">The sequence shown here is derived from an EMBL/GenBank/DDBJ whole genome shotgun (WGS) entry which is preliminary data.</text>
</comment>
<feature type="compositionally biased region" description="Polar residues" evidence="5">
    <location>
        <begin position="200"/>
        <end position="211"/>
    </location>
</feature>
<comment type="similarity">
    <text evidence="1">Belongs to the histidine acid phosphatase family.</text>
</comment>
<dbReference type="InterPro" id="IPR000560">
    <property type="entry name" value="His_Pase_clade-2"/>
</dbReference>
<dbReference type="Proteomes" id="UP000054053">
    <property type="component" value="Unassembled WGS sequence"/>
</dbReference>